<dbReference type="EMBL" id="OV696696">
    <property type="protein sequence ID" value="CAH1239719.1"/>
    <property type="molecule type" value="Genomic_DNA"/>
</dbReference>
<keyword evidence="3 10" id="KW-0812">Transmembrane</keyword>
<evidence type="ECO:0000256" key="6">
    <source>
        <dbReference type="ARBA" id="ARBA00023136"/>
    </source>
</evidence>
<evidence type="ECO:0000256" key="1">
    <source>
        <dbReference type="ARBA" id="ARBA00004141"/>
    </source>
</evidence>
<keyword evidence="4 10" id="KW-1133">Transmembrane helix</keyword>
<keyword evidence="8" id="KW-0407">Ion channel</keyword>
<keyword evidence="7" id="KW-0325">Glycoprotein</keyword>
<feature type="transmembrane region" description="Helical" evidence="10">
    <location>
        <begin position="20"/>
        <end position="42"/>
    </location>
</feature>
<dbReference type="GO" id="GO:0005513">
    <property type="term" value="P:detection of calcium ion"/>
    <property type="evidence" value="ECO:0007669"/>
    <property type="project" value="TreeGrafter"/>
</dbReference>
<keyword evidence="2" id="KW-0813">Transport</keyword>
<dbReference type="InterPro" id="IPR003930">
    <property type="entry name" value="K_chnl_Ca-activ_BK_bsu"/>
</dbReference>
<keyword evidence="12" id="KW-1185">Reference proteome</keyword>
<evidence type="ECO:0000313" key="11">
    <source>
        <dbReference type="EMBL" id="CAH1239719.1"/>
    </source>
</evidence>
<keyword evidence="6 10" id="KW-0472">Membrane</keyword>
<name>A0A8J9YMP1_BRALA</name>
<evidence type="ECO:0000256" key="10">
    <source>
        <dbReference type="SAM" id="Phobius"/>
    </source>
</evidence>
<evidence type="ECO:0000256" key="8">
    <source>
        <dbReference type="ARBA" id="ARBA00023303"/>
    </source>
</evidence>
<sequence>MDERHRQAAVGQYKMYKCLVIVAALVTAGCMAALIVCGVTIVKPIVETNSLEFKETTCTTTRGYLTVFFQLNFVVGLGEDVDCGCGKNCQSSYPCLRMTVSYAGKDGSTYSGVLFDTEQRLNKDGHRGEDLQCVTAPCDRSREENRKEVEGFLDTHAAGQTYKCLYNPDDTKQVLLKRLFAWGDMFHSMLWSTLGFVIFAGITVYLALRCKAITSGAQPGPVHPPPYPGRQDPYPKPLQMQPPHQDPYKTSYSTHTNKGFMYN</sequence>
<evidence type="ECO:0000256" key="7">
    <source>
        <dbReference type="ARBA" id="ARBA00023180"/>
    </source>
</evidence>
<dbReference type="Pfam" id="PF03185">
    <property type="entry name" value="CaKB"/>
    <property type="match status" value="1"/>
</dbReference>
<comment type="subcellular location">
    <subcellularLocation>
        <location evidence="1">Membrane</location>
        <topology evidence="1">Multi-pass membrane protein</topology>
    </subcellularLocation>
</comment>
<feature type="region of interest" description="Disordered" evidence="9">
    <location>
        <begin position="217"/>
        <end position="255"/>
    </location>
</feature>
<evidence type="ECO:0000256" key="4">
    <source>
        <dbReference type="ARBA" id="ARBA00022989"/>
    </source>
</evidence>
<keyword evidence="5" id="KW-0406">Ion transport</keyword>
<dbReference type="GO" id="GO:0015269">
    <property type="term" value="F:calcium-activated potassium channel activity"/>
    <property type="evidence" value="ECO:0007669"/>
    <property type="project" value="InterPro"/>
</dbReference>
<dbReference type="PROSITE" id="PS51257">
    <property type="entry name" value="PROKAR_LIPOPROTEIN"/>
    <property type="match status" value="1"/>
</dbReference>
<feature type="transmembrane region" description="Helical" evidence="10">
    <location>
        <begin position="189"/>
        <end position="208"/>
    </location>
</feature>
<dbReference type="GO" id="GO:0008076">
    <property type="term" value="C:voltage-gated potassium channel complex"/>
    <property type="evidence" value="ECO:0007669"/>
    <property type="project" value="TreeGrafter"/>
</dbReference>
<dbReference type="GO" id="GO:0015459">
    <property type="term" value="F:potassium channel regulator activity"/>
    <property type="evidence" value="ECO:0007669"/>
    <property type="project" value="TreeGrafter"/>
</dbReference>
<dbReference type="AlphaFoldDB" id="A0A8J9YMP1"/>
<evidence type="ECO:0000256" key="9">
    <source>
        <dbReference type="SAM" id="MobiDB-lite"/>
    </source>
</evidence>
<dbReference type="OrthoDB" id="5962477at2759"/>
<evidence type="ECO:0000256" key="5">
    <source>
        <dbReference type="ARBA" id="ARBA00023065"/>
    </source>
</evidence>
<organism evidence="11 12">
    <name type="scientific">Branchiostoma lanceolatum</name>
    <name type="common">Common lancelet</name>
    <name type="synonym">Amphioxus lanceolatum</name>
    <dbReference type="NCBI Taxonomy" id="7740"/>
    <lineage>
        <taxon>Eukaryota</taxon>
        <taxon>Metazoa</taxon>
        <taxon>Chordata</taxon>
        <taxon>Cephalochordata</taxon>
        <taxon>Leptocardii</taxon>
        <taxon>Amphioxiformes</taxon>
        <taxon>Branchiostomatidae</taxon>
        <taxon>Branchiostoma</taxon>
    </lineage>
</organism>
<evidence type="ECO:0000313" key="12">
    <source>
        <dbReference type="Proteomes" id="UP000838412"/>
    </source>
</evidence>
<gene>
    <name evidence="11" type="primary">KCNMB2</name>
    <name evidence="11" type="ORF">BLAG_LOCUS3940</name>
</gene>
<dbReference type="PANTHER" id="PTHR10258:SF8">
    <property type="entry name" value="CALCIUM-ACTIVATED POTASSIUM CHANNEL BK ALPHA SUBUNIT DOMAIN-CONTAINING PROTEIN"/>
    <property type="match status" value="1"/>
</dbReference>
<proteinExistence type="predicted"/>
<protein>
    <submittedName>
        <fullName evidence="11">KCNMB2 protein</fullName>
    </submittedName>
</protein>
<evidence type="ECO:0000256" key="3">
    <source>
        <dbReference type="ARBA" id="ARBA00022692"/>
    </source>
</evidence>
<evidence type="ECO:0000256" key="2">
    <source>
        <dbReference type="ARBA" id="ARBA00022448"/>
    </source>
</evidence>
<accession>A0A8J9YMP1</accession>
<reference evidence="11" key="1">
    <citation type="submission" date="2022-01" db="EMBL/GenBank/DDBJ databases">
        <authorList>
            <person name="Braso-Vives M."/>
        </authorList>
    </citation>
    <scope>NUCLEOTIDE SEQUENCE</scope>
</reference>
<dbReference type="PANTHER" id="PTHR10258">
    <property type="entry name" value="CALCIUM-ACTIVATED POTASSIUM CHANNEL SUBUNIT BETA"/>
    <property type="match status" value="1"/>
</dbReference>
<dbReference type="Proteomes" id="UP000838412">
    <property type="component" value="Chromosome 11"/>
</dbReference>